<dbReference type="AlphaFoldDB" id="A0AAD8BDG5"/>
<sequence>GLAQCLFTNQPSLSVVSNGADCILLNKKLYLRNCSSEVMRKLRIEVSPFPSDEKLQNDLLTTVNWEAYKKSVLRQIRNSHR</sequence>
<dbReference type="Proteomes" id="UP001233172">
    <property type="component" value="Unassembled WGS sequence"/>
</dbReference>
<reference evidence="1" key="2">
    <citation type="submission" date="2023-04" db="EMBL/GenBank/DDBJ databases">
        <authorList>
            <person name="Bu L."/>
            <person name="Lu L."/>
            <person name="Laidemitt M.R."/>
            <person name="Zhang S.M."/>
            <person name="Mutuku M."/>
            <person name="Mkoji G."/>
            <person name="Steinauer M."/>
            <person name="Loker E.S."/>
        </authorList>
    </citation>
    <scope>NUCLEOTIDE SEQUENCE</scope>
    <source>
        <strain evidence="1">KasaAsao</strain>
        <tissue evidence="1">Whole Snail</tissue>
    </source>
</reference>
<proteinExistence type="predicted"/>
<keyword evidence="2" id="KW-1185">Reference proteome</keyword>
<evidence type="ECO:0000313" key="2">
    <source>
        <dbReference type="Proteomes" id="UP001233172"/>
    </source>
</evidence>
<organism evidence="1 2">
    <name type="scientific">Biomphalaria pfeifferi</name>
    <name type="common">Bloodfluke planorb</name>
    <name type="synonym">Freshwater snail</name>
    <dbReference type="NCBI Taxonomy" id="112525"/>
    <lineage>
        <taxon>Eukaryota</taxon>
        <taxon>Metazoa</taxon>
        <taxon>Spiralia</taxon>
        <taxon>Lophotrochozoa</taxon>
        <taxon>Mollusca</taxon>
        <taxon>Gastropoda</taxon>
        <taxon>Heterobranchia</taxon>
        <taxon>Euthyneura</taxon>
        <taxon>Panpulmonata</taxon>
        <taxon>Hygrophila</taxon>
        <taxon>Lymnaeoidea</taxon>
        <taxon>Planorbidae</taxon>
        <taxon>Biomphalaria</taxon>
    </lineage>
</organism>
<gene>
    <name evidence="1" type="ORF">Bpfe_018678</name>
</gene>
<feature type="non-terminal residue" evidence="1">
    <location>
        <position position="81"/>
    </location>
</feature>
<comment type="caution">
    <text evidence="1">The sequence shown here is derived from an EMBL/GenBank/DDBJ whole genome shotgun (WGS) entry which is preliminary data.</text>
</comment>
<dbReference type="EMBL" id="JASAOG010000099">
    <property type="protein sequence ID" value="KAK0051908.1"/>
    <property type="molecule type" value="Genomic_DNA"/>
</dbReference>
<accession>A0AAD8BDG5</accession>
<evidence type="ECO:0000313" key="1">
    <source>
        <dbReference type="EMBL" id="KAK0051908.1"/>
    </source>
</evidence>
<name>A0AAD8BDG5_BIOPF</name>
<reference evidence="1" key="1">
    <citation type="journal article" date="2023" name="PLoS Negl. Trop. Dis.">
        <title>A genome sequence for Biomphalaria pfeifferi, the major vector snail for the human-infecting parasite Schistosoma mansoni.</title>
        <authorList>
            <person name="Bu L."/>
            <person name="Lu L."/>
            <person name="Laidemitt M.R."/>
            <person name="Zhang S.M."/>
            <person name="Mutuku M."/>
            <person name="Mkoji G."/>
            <person name="Steinauer M."/>
            <person name="Loker E.S."/>
        </authorList>
    </citation>
    <scope>NUCLEOTIDE SEQUENCE</scope>
    <source>
        <strain evidence="1">KasaAsao</strain>
    </source>
</reference>
<protein>
    <submittedName>
        <fullName evidence="1">Cyclic nucleotide-binding domain-containing protein 2</fullName>
    </submittedName>
</protein>